<evidence type="ECO:0000313" key="7">
    <source>
        <dbReference type="EMBL" id="QTD50300.1"/>
    </source>
</evidence>
<evidence type="ECO:0000256" key="1">
    <source>
        <dbReference type="ARBA" id="ARBA00022670"/>
    </source>
</evidence>
<dbReference type="GO" id="GO:0006508">
    <property type="term" value="P:proteolysis"/>
    <property type="evidence" value="ECO:0007669"/>
    <property type="project" value="UniProtKB-KW"/>
</dbReference>
<evidence type="ECO:0000256" key="2">
    <source>
        <dbReference type="ARBA" id="ARBA00022723"/>
    </source>
</evidence>
<keyword evidence="1" id="KW-0645">Protease</keyword>
<reference evidence="7" key="1">
    <citation type="submission" date="2021-03" db="EMBL/GenBank/DDBJ databases">
        <title>Acanthopleuribacteraceae sp. M133.</title>
        <authorList>
            <person name="Wang G."/>
        </authorList>
    </citation>
    <scope>NUCLEOTIDE SEQUENCE</scope>
    <source>
        <strain evidence="7">M133</strain>
    </source>
</reference>
<accession>A0A8A4TL81</accession>
<dbReference type="Proteomes" id="UP000663929">
    <property type="component" value="Chromosome"/>
</dbReference>
<gene>
    <name evidence="7" type="ORF">J3U87_32345</name>
</gene>
<feature type="domain" description="Peptidase M10 metallopeptidase" evidence="6">
    <location>
        <begin position="360"/>
        <end position="436"/>
    </location>
</feature>
<proteinExistence type="predicted"/>
<protein>
    <submittedName>
        <fullName evidence="7">Matrixin family metalloprotease</fullName>
    </submittedName>
</protein>
<name>A0A8A4TL81_SULCO</name>
<keyword evidence="2" id="KW-0479">Metal-binding</keyword>
<keyword evidence="4" id="KW-0862">Zinc</keyword>
<keyword evidence="5" id="KW-0732">Signal</keyword>
<keyword evidence="3" id="KW-0378">Hydrolase</keyword>
<dbReference type="InterPro" id="IPR001818">
    <property type="entry name" value="Pept_M10_metallopeptidase"/>
</dbReference>
<organism evidence="7 8">
    <name type="scientific">Sulfidibacter corallicola</name>
    <dbReference type="NCBI Taxonomy" id="2818388"/>
    <lineage>
        <taxon>Bacteria</taxon>
        <taxon>Pseudomonadati</taxon>
        <taxon>Acidobacteriota</taxon>
        <taxon>Holophagae</taxon>
        <taxon>Acanthopleuribacterales</taxon>
        <taxon>Acanthopleuribacteraceae</taxon>
        <taxon>Sulfidibacter</taxon>
    </lineage>
</organism>
<keyword evidence="8" id="KW-1185">Reference proteome</keyword>
<dbReference type="GO" id="GO:0008270">
    <property type="term" value="F:zinc ion binding"/>
    <property type="evidence" value="ECO:0007669"/>
    <property type="project" value="InterPro"/>
</dbReference>
<dbReference type="InterPro" id="IPR024079">
    <property type="entry name" value="MetalloPept_cat_dom_sf"/>
</dbReference>
<sequence>MRTVSTMERRLTQMIYLCALLCLFSAQSLVAAVVPMDREEVIQRSEAIFVATVAKKNVRWNDQGNMIVTDYVFTSSDVLFGNIKGEVTLTFAGGQLAEEGQSVSEVPEYFVGERVLLMVEDTRNPLLSPVTGMYQGSYVASQIEENGAALVLDGEGHLVVEKGEKVPFDAFVERVRREIPEAKAKPLPRREVPADLEHLVLRDLPVQAYDPDSVYELTPDARDADHPASAEDLAGPLSLGARRINGVDSQMGLDQHGRQADLPTHEWSYSHRAKNVPIVFNPLPSGGLIGSHDQYQMSYWNTYADIFRVMSSTGSWAWKNNRYDIAGFVNNATMISQFGSGWGSSTLAVCWLRWDSSGFSIEADIAMNPAFSWTVNDYDTYSNSSLYNADRTLLHEIGHAWGLNHQFNALSVMNYAPHKYRAYTVLSGDDTMAVRAAFSSKSVSRTDLGVALYYANGYQNYSDSTLSATFVPKGSTVTISNFMLENVGTTTISSPQVRWYLVPNINSWGSARYVGATTHSSLSSNSYWLTSRTLTIPASTPTGWYYIGAWIGMSSDSVGNNNSSWCGRRIYVY</sequence>
<dbReference type="SUPFAM" id="SSF55486">
    <property type="entry name" value="Metalloproteases ('zincins'), catalytic domain"/>
    <property type="match status" value="1"/>
</dbReference>
<dbReference type="EMBL" id="CP071793">
    <property type="protein sequence ID" value="QTD50300.1"/>
    <property type="molecule type" value="Genomic_DNA"/>
</dbReference>
<keyword evidence="7" id="KW-0482">Metalloprotease</keyword>
<dbReference type="Gene3D" id="3.40.390.10">
    <property type="entry name" value="Collagenase (Catalytic Domain)"/>
    <property type="match status" value="1"/>
</dbReference>
<feature type="chain" id="PRO_5035280614" evidence="5">
    <location>
        <begin position="32"/>
        <end position="573"/>
    </location>
</feature>
<evidence type="ECO:0000256" key="3">
    <source>
        <dbReference type="ARBA" id="ARBA00022801"/>
    </source>
</evidence>
<dbReference type="RefSeq" id="WP_237379930.1">
    <property type="nucleotide sequence ID" value="NZ_CP071793.1"/>
</dbReference>
<dbReference type="AlphaFoldDB" id="A0A8A4TL81"/>
<dbReference type="KEGG" id="scor:J3U87_32345"/>
<evidence type="ECO:0000256" key="4">
    <source>
        <dbReference type="ARBA" id="ARBA00022833"/>
    </source>
</evidence>
<dbReference type="GO" id="GO:0031012">
    <property type="term" value="C:extracellular matrix"/>
    <property type="evidence" value="ECO:0007669"/>
    <property type="project" value="InterPro"/>
</dbReference>
<dbReference type="GO" id="GO:0004222">
    <property type="term" value="F:metalloendopeptidase activity"/>
    <property type="evidence" value="ECO:0007669"/>
    <property type="project" value="InterPro"/>
</dbReference>
<feature type="signal peptide" evidence="5">
    <location>
        <begin position="1"/>
        <end position="31"/>
    </location>
</feature>
<evidence type="ECO:0000313" key="8">
    <source>
        <dbReference type="Proteomes" id="UP000663929"/>
    </source>
</evidence>
<evidence type="ECO:0000256" key="5">
    <source>
        <dbReference type="SAM" id="SignalP"/>
    </source>
</evidence>
<dbReference type="Pfam" id="PF00413">
    <property type="entry name" value="Peptidase_M10"/>
    <property type="match status" value="1"/>
</dbReference>
<evidence type="ECO:0000259" key="6">
    <source>
        <dbReference type="Pfam" id="PF00413"/>
    </source>
</evidence>